<sequence length="24" mass="2609">MASLSLSSSSVYTNPVTSTMLIRY</sequence>
<reference evidence="1" key="1">
    <citation type="submission" date="2014-09" db="EMBL/GenBank/DDBJ databases">
        <authorList>
            <person name="Magalhaes I.L.F."/>
            <person name="Oliveira U."/>
            <person name="Santos F.R."/>
            <person name="Vidigal T.H.D.A."/>
            <person name="Brescovit A.D."/>
            <person name="Santos A.J."/>
        </authorList>
    </citation>
    <scope>NUCLEOTIDE SEQUENCE</scope>
    <source>
        <tissue evidence="1">Shoot tissue taken approximately 20 cm above the soil surface</tissue>
    </source>
</reference>
<proteinExistence type="predicted"/>
<dbReference type="AlphaFoldDB" id="A0A0A9BG63"/>
<organism evidence="1">
    <name type="scientific">Arundo donax</name>
    <name type="common">Giant reed</name>
    <name type="synonym">Donax arundinaceus</name>
    <dbReference type="NCBI Taxonomy" id="35708"/>
    <lineage>
        <taxon>Eukaryota</taxon>
        <taxon>Viridiplantae</taxon>
        <taxon>Streptophyta</taxon>
        <taxon>Embryophyta</taxon>
        <taxon>Tracheophyta</taxon>
        <taxon>Spermatophyta</taxon>
        <taxon>Magnoliopsida</taxon>
        <taxon>Liliopsida</taxon>
        <taxon>Poales</taxon>
        <taxon>Poaceae</taxon>
        <taxon>PACMAD clade</taxon>
        <taxon>Arundinoideae</taxon>
        <taxon>Arundineae</taxon>
        <taxon>Arundo</taxon>
    </lineage>
</organism>
<accession>A0A0A9BG63</accession>
<reference evidence="1" key="2">
    <citation type="journal article" date="2015" name="Data Brief">
        <title>Shoot transcriptome of the giant reed, Arundo donax.</title>
        <authorList>
            <person name="Barrero R.A."/>
            <person name="Guerrero F.D."/>
            <person name="Moolhuijzen P."/>
            <person name="Goolsby J.A."/>
            <person name="Tidwell J."/>
            <person name="Bellgard S.E."/>
            <person name="Bellgard M.I."/>
        </authorList>
    </citation>
    <scope>NUCLEOTIDE SEQUENCE</scope>
    <source>
        <tissue evidence="1">Shoot tissue taken approximately 20 cm above the soil surface</tissue>
    </source>
</reference>
<evidence type="ECO:0000313" key="1">
    <source>
        <dbReference type="EMBL" id="JAD60215.1"/>
    </source>
</evidence>
<dbReference type="EMBL" id="GBRH01237680">
    <property type="protein sequence ID" value="JAD60215.1"/>
    <property type="molecule type" value="Transcribed_RNA"/>
</dbReference>
<name>A0A0A9BG63_ARUDO</name>
<protein>
    <submittedName>
        <fullName evidence="1">Uncharacterized protein</fullName>
    </submittedName>
</protein>